<dbReference type="InterPro" id="IPR058348">
    <property type="entry name" value="DUF8035"/>
</dbReference>
<evidence type="ECO:0000313" key="4">
    <source>
        <dbReference type="Proteomes" id="UP001149954"/>
    </source>
</evidence>
<evidence type="ECO:0000313" key="3">
    <source>
        <dbReference type="EMBL" id="KAJ5512305.1"/>
    </source>
</evidence>
<feature type="domain" description="DUF8035" evidence="2">
    <location>
        <begin position="688"/>
        <end position="740"/>
    </location>
</feature>
<accession>A0A9W9XYS0</accession>
<proteinExistence type="predicted"/>
<dbReference type="Proteomes" id="UP001149954">
    <property type="component" value="Unassembled WGS sequence"/>
</dbReference>
<feature type="compositionally biased region" description="Basic and acidic residues" evidence="1">
    <location>
        <begin position="77"/>
        <end position="89"/>
    </location>
</feature>
<comment type="caution">
    <text evidence="3">The sequence shown here is derived from an EMBL/GenBank/DDBJ whole genome shotgun (WGS) entry which is preliminary data.</text>
</comment>
<feature type="compositionally biased region" description="Basic residues" evidence="1">
    <location>
        <begin position="23"/>
        <end position="33"/>
    </location>
</feature>
<dbReference type="Pfam" id="PF26118">
    <property type="entry name" value="DUF8035"/>
    <property type="match status" value="1"/>
</dbReference>
<feature type="compositionally biased region" description="Basic and acidic residues" evidence="1">
    <location>
        <begin position="1"/>
        <end position="10"/>
    </location>
</feature>
<evidence type="ECO:0000256" key="1">
    <source>
        <dbReference type="SAM" id="MobiDB-lite"/>
    </source>
</evidence>
<sequence length="793" mass="96206">MSRRAPPRDYDEQDVFYEMERKRERHHRPRRRAHDYEEEEYCRRRSEPLVEDMERMHIRERPRREFMEESFAPPRIRDDEALMRAREEVDTVSPERSMRIDRDDDYMRPPESRRRPRPREVDEEELIFEERERRRGSRRHPREVDEDLTFEETERRGDRRHRPEREREVEDDFIDERRDRKHRPERVPEEDFMFEERVRERGSGRRRRPEPDFEEDEELIVERERARGSRRHPREIEEEDLIIEDREMHRGSGRHPERRSEDDLLFEEREKRHRRRRPEKEFEEELLADERGKPGGRRHRPEPEFEEEEMLIRRKEREEPPLRRGWDSELDIRSRERRLEFEEEEEAYHRPRPRARPPPPRRVEVEEVLVRDSPPERRRGPIEFSDQESEDDVLIRRKDKGPQPIDRVDEEIITRERREKRRSVPSEDLERELRGLRREVREQVPLNEELSMRAQVDSKRSRDLEGDREEIGIRKTKDKLPSRQPSPSLDSIHVPPIHQNVFTHHRHIDHGYKDTHTPHARSPEPRSRRGSFDEIDIHRRKMRGGRVSEEKILKHRDSEESLAPEDSISPTSGPALDFTDPWERDAISAARRRPKPLDESELAYGLKNAPSMRDVEEDIMVESTRIVDTAPRGTDDWSVVHAPSQEEAIEMTGALDVVDVKPRHAPVDEVEVGRVAQHVTDPEETRNDRWTEISKKLVVREAVERMGFEYEETRASYYIFSYLKSEDIDELVELSDEIRSARRRRIRDIQRERASVPNMTPHIRPRVGMPPRARMMEKRMRDIRDRDWMDARR</sequence>
<protein>
    <recommendedName>
        <fullName evidence="2">DUF8035 domain-containing protein</fullName>
    </recommendedName>
</protein>
<reference evidence="3" key="1">
    <citation type="submission" date="2022-12" db="EMBL/GenBank/DDBJ databases">
        <authorList>
            <person name="Petersen C."/>
        </authorList>
    </citation>
    <scope>NUCLEOTIDE SEQUENCE</scope>
    <source>
        <strain evidence="3">IBT 29495</strain>
    </source>
</reference>
<feature type="compositionally biased region" description="Basic and acidic residues" evidence="1">
    <location>
        <begin position="361"/>
        <end position="381"/>
    </location>
</feature>
<feature type="compositionally biased region" description="Basic and acidic residues" evidence="1">
    <location>
        <begin position="310"/>
        <end position="327"/>
    </location>
</feature>
<dbReference type="OrthoDB" id="5410752at2759"/>
<keyword evidence="4" id="KW-1185">Reference proteome</keyword>
<feature type="compositionally biased region" description="Basic and acidic residues" evidence="1">
    <location>
        <begin position="510"/>
        <end position="537"/>
    </location>
</feature>
<feature type="compositionally biased region" description="Basic and acidic residues" evidence="1">
    <location>
        <begin position="406"/>
        <end position="425"/>
    </location>
</feature>
<feature type="compositionally biased region" description="Basic and acidic residues" evidence="1">
    <location>
        <begin position="243"/>
        <end position="270"/>
    </location>
</feature>
<feature type="region of interest" description="Disordered" evidence="1">
    <location>
        <begin position="341"/>
        <end position="433"/>
    </location>
</feature>
<feature type="region of interest" description="Disordered" evidence="1">
    <location>
        <begin position="510"/>
        <end position="579"/>
    </location>
</feature>
<feature type="compositionally biased region" description="Basic and acidic residues" evidence="1">
    <location>
        <begin position="152"/>
        <end position="168"/>
    </location>
</feature>
<evidence type="ECO:0000259" key="2">
    <source>
        <dbReference type="Pfam" id="PF26118"/>
    </source>
</evidence>
<feature type="region of interest" description="Disordered" evidence="1">
    <location>
        <begin position="77"/>
        <end position="327"/>
    </location>
</feature>
<feature type="compositionally biased region" description="Basic and acidic residues" evidence="1">
    <location>
        <begin position="185"/>
        <end position="203"/>
    </location>
</feature>
<dbReference type="EMBL" id="JAPWDS010000002">
    <property type="protein sequence ID" value="KAJ5512305.1"/>
    <property type="molecule type" value="Genomic_DNA"/>
</dbReference>
<feature type="compositionally biased region" description="Basic and acidic residues" evidence="1">
    <location>
        <begin position="546"/>
        <end position="559"/>
    </location>
</feature>
<reference evidence="3" key="2">
    <citation type="journal article" date="2023" name="IMA Fungus">
        <title>Comparative genomic study of the Penicillium genus elucidates a diverse pangenome and 15 lateral gene transfer events.</title>
        <authorList>
            <person name="Petersen C."/>
            <person name="Sorensen T."/>
            <person name="Nielsen M.R."/>
            <person name="Sondergaard T.E."/>
            <person name="Sorensen J.L."/>
            <person name="Fitzpatrick D.A."/>
            <person name="Frisvad J.C."/>
            <person name="Nielsen K.L."/>
        </authorList>
    </citation>
    <scope>NUCLEOTIDE SEQUENCE</scope>
    <source>
        <strain evidence="3">IBT 29495</strain>
    </source>
</reference>
<gene>
    <name evidence="3" type="ORF">N7463_001857</name>
</gene>
<organism evidence="3 4">
    <name type="scientific">Penicillium fimorum</name>
    <dbReference type="NCBI Taxonomy" id="1882269"/>
    <lineage>
        <taxon>Eukaryota</taxon>
        <taxon>Fungi</taxon>
        <taxon>Dikarya</taxon>
        <taxon>Ascomycota</taxon>
        <taxon>Pezizomycotina</taxon>
        <taxon>Eurotiomycetes</taxon>
        <taxon>Eurotiomycetidae</taxon>
        <taxon>Eurotiales</taxon>
        <taxon>Aspergillaceae</taxon>
        <taxon>Penicillium</taxon>
    </lineage>
</organism>
<name>A0A9W9XYS0_9EURO</name>
<feature type="compositionally biased region" description="Basic and acidic residues" evidence="1">
    <location>
        <begin position="456"/>
        <end position="481"/>
    </location>
</feature>
<feature type="compositionally biased region" description="Basic and acidic residues" evidence="1">
    <location>
        <begin position="96"/>
        <end position="113"/>
    </location>
</feature>
<dbReference type="AlphaFoldDB" id="A0A9W9XYS0"/>
<feature type="region of interest" description="Disordered" evidence="1">
    <location>
        <begin position="449"/>
        <end position="494"/>
    </location>
</feature>
<feature type="region of interest" description="Disordered" evidence="1">
    <location>
        <begin position="1"/>
        <end position="43"/>
    </location>
</feature>